<dbReference type="EMBL" id="CP021323">
    <property type="protein sequence ID" value="ARS54618.1"/>
    <property type="molecule type" value="Genomic_DNA"/>
</dbReference>
<evidence type="ECO:0000256" key="8">
    <source>
        <dbReference type="ARBA" id="ARBA00022989"/>
    </source>
</evidence>
<dbReference type="Gene3D" id="6.20.330.10">
    <property type="match status" value="1"/>
</dbReference>
<reference evidence="13 14" key="1">
    <citation type="journal article" date="2017" name="Int. J. Syst. Evol. Microbiol.">
        <title>Kushneria konosiri sp. nov., isolated from the Korean salt-fermented seafood Daemi-jeot.</title>
        <authorList>
            <person name="Yun J.H."/>
            <person name="Park S.K."/>
            <person name="Lee J.Y."/>
            <person name="Jung M.J."/>
            <person name="Bae J.W."/>
        </authorList>
    </citation>
    <scope>NUCLEOTIDE SEQUENCE [LARGE SCALE GENOMIC DNA]</scope>
    <source>
        <strain evidence="13 14">X49</strain>
    </source>
</reference>
<evidence type="ECO:0000313" key="14">
    <source>
        <dbReference type="Proteomes" id="UP000250025"/>
    </source>
</evidence>
<dbReference type="InterPro" id="IPR002142">
    <property type="entry name" value="Peptidase_S49"/>
</dbReference>
<evidence type="ECO:0000259" key="12">
    <source>
        <dbReference type="Pfam" id="PF08496"/>
    </source>
</evidence>
<evidence type="ECO:0000256" key="2">
    <source>
        <dbReference type="ARBA" id="ARBA00008683"/>
    </source>
</evidence>
<keyword evidence="14" id="KW-1185">Reference proteome</keyword>
<keyword evidence="4 13" id="KW-0645">Protease</keyword>
<proteinExistence type="inferred from homology"/>
<dbReference type="PANTHER" id="PTHR42987:SF4">
    <property type="entry name" value="PROTEASE SOHB-RELATED"/>
    <property type="match status" value="1"/>
</dbReference>
<comment type="subcellular location">
    <subcellularLocation>
        <location evidence="1">Cell membrane</location>
    </subcellularLocation>
</comment>
<evidence type="ECO:0000256" key="9">
    <source>
        <dbReference type="ARBA" id="ARBA00023136"/>
    </source>
</evidence>
<keyword evidence="7" id="KW-0720">Serine protease</keyword>
<keyword evidence="6" id="KW-0378">Hydrolase</keyword>
<dbReference type="Pfam" id="PF08496">
    <property type="entry name" value="Peptidase_S49_N"/>
    <property type="match status" value="1"/>
</dbReference>
<dbReference type="GO" id="GO:0005886">
    <property type="term" value="C:plasma membrane"/>
    <property type="evidence" value="ECO:0007669"/>
    <property type="project" value="UniProtKB-SubCell"/>
</dbReference>
<evidence type="ECO:0000256" key="10">
    <source>
        <dbReference type="SAM" id="Phobius"/>
    </source>
</evidence>
<dbReference type="Proteomes" id="UP000250025">
    <property type="component" value="Chromosome"/>
</dbReference>
<sequence>MCDDGTHSIRYTREVENVGEWLSSYALFLAQSVTVVVAIAVVLMLLVRARGQRQQRDARLHVRNRGEYFRRHRETLEDATLKEGERERNIKTRLKARKAELKATKKQKQTVEGRNTLWVLDFDGDLRASRVPAFTEEITSVLMAARPGDEVLVRLQSGGGLVHAYGLASAQLDRLRAAGLRLTVSVDKVAASGGYMMACCADHLIAAPFAVIGSIGVVAQIPNLHRLLKKNDVDVEILTAGRHKRTLTMLGENTEEGRQKFLDDLEKTHDLFKSWIAERRPALDIEQVSEGDIWYGQEAIGLGLTDEVNTSEAWLQARSDQWQILEVGLRSQRSMLERLGKGSESAIERGVDRAIDRVMRLRWEKQ</sequence>
<dbReference type="InterPro" id="IPR047272">
    <property type="entry name" value="S49_SppA_C"/>
</dbReference>
<evidence type="ECO:0000256" key="4">
    <source>
        <dbReference type="ARBA" id="ARBA00022670"/>
    </source>
</evidence>
<dbReference type="Gene3D" id="3.90.226.10">
    <property type="entry name" value="2-enoyl-CoA Hydratase, Chain A, domain 1"/>
    <property type="match status" value="1"/>
</dbReference>
<evidence type="ECO:0000256" key="5">
    <source>
        <dbReference type="ARBA" id="ARBA00022692"/>
    </source>
</evidence>
<dbReference type="CDD" id="cd07023">
    <property type="entry name" value="S49_Sppa_N_C"/>
    <property type="match status" value="1"/>
</dbReference>
<dbReference type="AlphaFoldDB" id="A0A2Z2HB72"/>
<evidence type="ECO:0000313" key="13">
    <source>
        <dbReference type="EMBL" id="ARS54618.1"/>
    </source>
</evidence>
<dbReference type="SUPFAM" id="SSF52096">
    <property type="entry name" value="ClpP/crotonase"/>
    <property type="match status" value="1"/>
</dbReference>
<evidence type="ECO:0000259" key="11">
    <source>
        <dbReference type="Pfam" id="PF01343"/>
    </source>
</evidence>
<dbReference type="KEGG" id="kus:B9G99_14545"/>
<comment type="similarity">
    <text evidence="2">Belongs to the peptidase S49 family.</text>
</comment>
<dbReference type="GO" id="GO:0006508">
    <property type="term" value="P:proteolysis"/>
    <property type="evidence" value="ECO:0007669"/>
    <property type="project" value="UniProtKB-KW"/>
</dbReference>
<evidence type="ECO:0000256" key="1">
    <source>
        <dbReference type="ARBA" id="ARBA00004236"/>
    </source>
</evidence>
<dbReference type="PANTHER" id="PTHR42987">
    <property type="entry name" value="PEPTIDASE S49"/>
    <property type="match status" value="1"/>
</dbReference>
<dbReference type="InterPro" id="IPR029045">
    <property type="entry name" value="ClpP/crotonase-like_dom_sf"/>
</dbReference>
<evidence type="ECO:0000256" key="6">
    <source>
        <dbReference type="ARBA" id="ARBA00022801"/>
    </source>
</evidence>
<feature type="domain" description="Peptidase S49 N-terminal proteobacteria" evidence="12">
    <location>
        <begin position="20"/>
        <end position="172"/>
    </location>
</feature>
<evidence type="ECO:0000256" key="7">
    <source>
        <dbReference type="ARBA" id="ARBA00022825"/>
    </source>
</evidence>
<protein>
    <submittedName>
        <fullName evidence="13">Protease SohB</fullName>
    </submittedName>
</protein>
<keyword evidence="3" id="KW-1003">Cell membrane</keyword>
<keyword evidence="9 10" id="KW-0472">Membrane</keyword>
<name>A0A2Z2HB72_9GAMM</name>
<dbReference type="NCBIfam" id="NF008745">
    <property type="entry name" value="PRK11778.1"/>
    <property type="match status" value="1"/>
</dbReference>
<keyword evidence="8 10" id="KW-1133">Transmembrane helix</keyword>
<feature type="transmembrane region" description="Helical" evidence="10">
    <location>
        <begin position="25"/>
        <end position="47"/>
    </location>
</feature>
<dbReference type="OrthoDB" id="5614232at2"/>
<organism evidence="13 14">
    <name type="scientific">Kushneria konosiri</name>
    <dbReference type="NCBI Taxonomy" id="698828"/>
    <lineage>
        <taxon>Bacteria</taxon>
        <taxon>Pseudomonadati</taxon>
        <taxon>Pseudomonadota</taxon>
        <taxon>Gammaproteobacteria</taxon>
        <taxon>Oceanospirillales</taxon>
        <taxon>Halomonadaceae</taxon>
        <taxon>Kushneria</taxon>
    </lineage>
</organism>
<dbReference type="InterPro" id="IPR013703">
    <property type="entry name" value="Peptidase_S49_N_proteobac"/>
</dbReference>
<feature type="domain" description="Peptidase S49" evidence="11">
    <location>
        <begin position="176"/>
        <end position="316"/>
    </location>
</feature>
<keyword evidence="5 10" id="KW-0812">Transmembrane</keyword>
<accession>A0A2Z2HB72</accession>
<gene>
    <name evidence="13" type="ORF">B9G99_14545</name>
</gene>
<evidence type="ECO:0000256" key="3">
    <source>
        <dbReference type="ARBA" id="ARBA00022475"/>
    </source>
</evidence>
<dbReference type="GO" id="GO:0004252">
    <property type="term" value="F:serine-type endopeptidase activity"/>
    <property type="evidence" value="ECO:0007669"/>
    <property type="project" value="InterPro"/>
</dbReference>
<dbReference type="Pfam" id="PF01343">
    <property type="entry name" value="Peptidase_S49"/>
    <property type="match status" value="1"/>
</dbReference>